<evidence type="ECO:0000256" key="2">
    <source>
        <dbReference type="ARBA" id="ARBA00023125"/>
    </source>
</evidence>
<dbReference type="STRING" id="43064.SAMN04488086_11732"/>
<evidence type="ECO:0000313" key="5">
    <source>
        <dbReference type="EMBL" id="SLM52003.1"/>
    </source>
</evidence>
<protein>
    <submittedName>
        <fullName evidence="5">Helix turn helix arabinose operon control protein</fullName>
    </submittedName>
</protein>
<keyword evidence="3" id="KW-0804">Transcription</keyword>
<keyword evidence="6" id="KW-1185">Reference proteome</keyword>
<dbReference type="SMART" id="SM00342">
    <property type="entry name" value="HTH_ARAC"/>
    <property type="match status" value="1"/>
</dbReference>
<evidence type="ECO:0000259" key="4">
    <source>
        <dbReference type="PROSITE" id="PS01124"/>
    </source>
</evidence>
<dbReference type="InterPro" id="IPR018060">
    <property type="entry name" value="HTH_AraC"/>
</dbReference>
<dbReference type="GO" id="GO:0043565">
    <property type="term" value="F:sequence-specific DNA binding"/>
    <property type="evidence" value="ECO:0007669"/>
    <property type="project" value="InterPro"/>
</dbReference>
<keyword evidence="2" id="KW-0238">DNA-binding</keyword>
<dbReference type="PROSITE" id="PS01124">
    <property type="entry name" value="HTH_ARAC_FAMILY_2"/>
    <property type="match status" value="1"/>
</dbReference>
<dbReference type="InterPro" id="IPR009057">
    <property type="entry name" value="Homeodomain-like_sf"/>
</dbReference>
<evidence type="ECO:0000256" key="3">
    <source>
        <dbReference type="ARBA" id="ARBA00023163"/>
    </source>
</evidence>
<dbReference type="GO" id="GO:0003700">
    <property type="term" value="F:DNA-binding transcription factor activity"/>
    <property type="evidence" value="ECO:0007669"/>
    <property type="project" value="InterPro"/>
</dbReference>
<evidence type="ECO:0000313" key="6">
    <source>
        <dbReference type="Proteomes" id="UP000195985"/>
    </source>
</evidence>
<accession>A0A1W1IGU6</accession>
<dbReference type="AlphaFoldDB" id="A0A1W1IGU6"/>
<name>A0A1W1IGU6_9LACT</name>
<feature type="domain" description="HTH araC/xylS-type" evidence="4">
    <location>
        <begin position="296"/>
        <end position="394"/>
    </location>
</feature>
<keyword evidence="1" id="KW-0805">Transcription regulation</keyword>
<proteinExistence type="predicted"/>
<dbReference type="Gene3D" id="1.10.10.60">
    <property type="entry name" value="Homeodomain-like"/>
    <property type="match status" value="2"/>
</dbReference>
<dbReference type="Proteomes" id="UP000195985">
    <property type="component" value="Unassembled WGS sequence"/>
</dbReference>
<sequence>MNHNLLTHCKFFYEAFFIPIYIHQEETLLGCFPDQHSAFYPPEKLVQDILSHPDTIGYISGSAFSYYGYLKLKDAPECSIIIGPISGVPYEKSMLQALIDHYGIPEELHPAAGSFFRNIPLSDLSAFLGKLVLMHHVINQEDISIDALFPLNAFPSAKSIQKKGTENVYSIREENQFNNSYEVEKLILSFIADGNLEGFDTFLKTPMHVQMGAVANDNIRQLKNTFIVSIALFTRTAIQAGVETEIAFQLSDLYIKQAEQLTNPDHILSLQVEAIHTFTSKVSEHRLPFLSDSDIRQIVHHIQRHIDQPLNVDTIAEELRFNRSYLSHKFHKETGMKLHAFIQDCKIQEAKRLLTFTNKSISEISNYLCFSSQSHFQNVFKKVIGTTPNQFRKKN</sequence>
<dbReference type="RefSeq" id="WP_177208657.1">
    <property type="nucleotide sequence ID" value="NZ_FONM01000017.1"/>
</dbReference>
<evidence type="ECO:0000256" key="1">
    <source>
        <dbReference type="ARBA" id="ARBA00023015"/>
    </source>
</evidence>
<dbReference type="PANTHER" id="PTHR43280:SF2">
    <property type="entry name" value="HTH-TYPE TRANSCRIPTIONAL REGULATOR EXSA"/>
    <property type="match status" value="1"/>
</dbReference>
<dbReference type="PANTHER" id="PTHR43280">
    <property type="entry name" value="ARAC-FAMILY TRANSCRIPTIONAL REGULATOR"/>
    <property type="match status" value="1"/>
</dbReference>
<reference evidence="6" key="1">
    <citation type="submission" date="2016-04" db="EMBL/GenBank/DDBJ databases">
        <authorList>
            <person name="Strepis N."/>
        </authorList>
    </citation>
    <scope>NUCLEOTIDE SEQUENCE [LARGE SCALE GENOMIC DNA]</scope>
</reference>
<organism evidence="5 6">
    <name type="scientific">Trichococcus pasteurii</name>
    <dbReference type="NCBI Taxonomy" id="43064"/>
    <lineage>
        <taxon>Bacteria</taxon>
        <taxon>Bacillati</taxon>
        <taxon>Bacillota</taxon>
        <taxon>Bacilli</taxon>
        <taxon>Lactobacillales</taxon>
        <taxon>Carnobacteriaceae</taxon>
        <taxon>Trichococcus</taxon>
    </lineage>
</organism>
<gene>
    <name evidence="5" type="ORF">TPAS_1683</name>
</gene>
<dbReference type="SUPFAM" id="SSF46689">
    <property type="entry name" value="Homeodomain-like"/>
    <property type="match status" value="2"/>
</dbReference>
<dbReference type="Pfam" id="PF12833">
    <property type="entry name" value="HTH_18"/>
    <property type="match status" value="1"/>
</dbReference>
<dbReference type="EMBL" id="FWEY01000004">
    <property type="protein sequence ID" value="SLM52003.1"/>
    <property type="molecule type" value="Genomic_DNA"/>
</dbReference>